<evidence type="ECO:0000256" key="1">
    <source>
        <dbReference type="SAM" id="Phobius"/>
    </source>
</evidence>
<proteinExistence type="predicted"/>
<dbReference type="EMBL" id="JAFIWB010000048">
    <property type="protein sequence ID" value="MBN6104934.1"/>
    <property type="molecule type" value="Genomic_DNA"/>
</dbReference>
<feature type="transmembrane region" description="Helical" evidence="1">
    <location>
        <begin position="240"/>
        <end position="261"/>
    </location>
</feature>
<keyword evidence="1" id="KW-0812">Transmembrane</keyword>
<sequence length="324" mass="35225">MNNYIAAVRRHLPERMRDDVGEELHSTLSDSIDSMEQATGRPLSDDEVADLLKRRGHPLLVASAYRGDRGLVGAQLFPIYLRILKGVLAIIAALVLADYLFGYGAAQYRDFPVLLYRFYTLALQAFAWVTIGFYAAESWMERTQFMQRWSPRNLPTVVGDERSAPAVRGGLLSIAALVLTGKFLIHGATLSGQLLQRSEPISLGLSAGWLGLGQWFAAGLCIAAVTMAIVTLCQGYWNRGLLIACIALNLLLALALLGVVVDPWSVALTPRGGERAIDVASLVLLPKIFIGVVALTALTNAIRQIQLLRKSGIKIARRDSSAVA</sequence>
<feature type="transmembrane region" description="Helical" evidence="1">
    <location>
        <begin position="281"/>
        <end position="302"/>
    </location>
</feature>
<keyword evidence="3" id="KW-1185">Reference proteome</keyword>
<feature type="transmembrane region" description="Helical" evidence="1">
    <location>
        <begin position="86"/>
        <end position="106"/>
    </location>
</feature>
<evidence type="ECO:0000313" key="3">
    <source>
        <dbReference type="Proteomes" id="UP000695802"/>
    </source>
</evidence>
<dbReference type="RefSeq" id="WP_206231202.1">
    <property type="nucleotide sequence ID" value="NZ_JAFIWB010000048.1"/>
</dbReference>
<accession>A0ABS3BD96</accession>
<evidence type="ECO:0008006" key="4">
    <source>
        <dbReference type="Google" id="ProtNLM"/>
    </source>
</evidence>
<organism evidence="2 3">
    <name type="scientific">Xanthomonas bonasiae</name>
    <dbReference type="NCBI Taxonomy" id="2810351"/>
    <lineage>
        <taxon>Bacteria</taxon>
        <taxon>Pseudomonadati</taxon>
        <taxon>Pseudomonadota</taxon>
        <taxon>Gammaproteobacteria</taxon>
        <taxon>Lysobacterales</taxon>
        <taxon>Lysobacteraceae</taxon>
        <taxon>Xanthomonas</taxon>
    </lineage>
</organism>
<feature type="transmembrane region" description="Helical" evidence="1">
    <location>
        <begin position="215"/>
        <end position="233"/>
    </location>
</feature>
<feature type="transmembrane region" description="Helical" evidence="1">
    <location>
        <begin position="171"/>
        <end position="195"/>
    </location>
</feature>
<feature type="transmembrane region" description="Helical" evidence="1">
    <location>
        <begin position="118"/>
        <end position="136"/>
    </location>
</feature>
<reference evidence="2 3" key="1">
    <citation type="submission" date="2021-02" db="EMBL/GenBank/DDBJ databases">
        <title>Taxonomically Unique Crown Gall-Associated Xanthomonas Stains Have Deficiency in Virulence Repertories.</title>
        <authorList>
            <person name="Mafakheri H."/>
            <person name="Taghavi S.M."/>
            <person name="Dimkic I."/>
            <person name="Nemanja K."/>
            <person name="Osdaghi E."/>
        </authorList>
    </citation>
    <scope>NUCLEOTIDE SEQUENCE [LARGE SCALE GENOMIC DNA]</scope>
    <source>
        <strain evidence="2 3">FX4</strain>
    </source>
</reference>
<protein>
    <recommendedName>
        <fullName evidence="4">ABC transporter permease</fullName>
    </recommendedName>
</protein>
<name>A0ABS3BD96_9XANT</name>
<keyword evidence="1" id="KW-1133">Transmembrane helix</keyword>
<gene>
    <name evidence="2" type="ORF">JR064_22550</name>
</gene>
<dbReference type="Proteomes" id="UP000695802">
    <property type="component" value="Unassembled WGS sequence"/>
</dbReference>
<keyword evidence="1" id="KW-0472">Membrane</keyword>
<evidence type="ECO:0000313" key="2">
    <source>
        <dbReference type="EMBL" id="MBN6104934.1"/>
    </source>
</evidence>
<comment type="caution">
    <text evidence="2">The sequence shown here is derived from an EMBL/GenBank/DDBJ whole genome shotgun (WGS) entry which is preliminary data.</text>
</comment>